<keyword evidence="1" id="KW-1133">Transmembrane helix</keyword>
<dbReference type="EMBL" id="CAEZXI010000032">
    <property type="protein sequence ID" value="CAB4681587.1"/>
    <property type="molecule type" value="Genomic_DNA"/>
</dbReference>
<organism evidence="2">
    <name type="scientific">freshwater metagenome</name>
    <dbReference type="NCBI Taxonomy" id="449393"/>
    <lineage>
        <taxon>unclassified sequences</taxon>
        <taxon>metagenomes</taxon>
        <taxon>ecological metagenomes</taxon>
    </lineage>
</organism>
<name>A0A6J6N661_9ZZZZ</name>
<sequence>MSDIDPLIRRELQWMALGVLENRDLSTLVIERVRKRRRKRILIVASMVISSILVASITYLAIDSISQRSSSSSSISSGAIGSTDENAIDANEIVGVISDYPITWEQSVGDVGAISKAAGLNDTLGGLTAIGLKVSWEQCSSGQCPTMWMLSLKNKTQDLISIAPSLMILSNNNPLVSNSRPTTVIPGETVLLVFSFPEFTEDLAVPKNASWQWNWFLTNPNP</sequence>
<reference evidence="2" key="1">
    <citation type="submission" date="2020-05" db="EMBL/GenBank/DDBJ databases">
        <authorList>
            <person name="Chiriac C."/>
            <person name="Salcher M."/>
            <person name="Ghai R."/>
            <person name="Kavagutti S V."/>
        </authorList>
    </citation>
    <scope>NUCLEOTIDE SEQUENCE</scope>
</reference>
<evidence type="ECO:0000256" key="1">
    <source>
        <dbReference type="SAM" id="Phobius"/>
    </source>
</evidence>
<keyword evidence="1" id="KW-0472">Membrane</keyword>
<accession>A0A6J6N661</accession>
<dbReference type="AlphaFoldDB" id="A0A6J6N661"/>
<protein>
    <submittedName>
        <fullName evidence="2">Unannotated protein</fullName>
    </submittedName>
</protein>
<keyword evidence="1" id="KW-0812">Transmembrane</keyword>
<feature type="transmembrane region" description="Helical" evidence="1">
    <location>
        <begin position="41"/>
        <end position="62"/>
    </location>
</feature>
<evidence type="ECO:0000313" key="2">
    <source>
        <dbReference type="EMBL" id="CAB4681587.1"/>
    </source>
</evidence>
<proteinExistence type="predicted"/>
<gene>
    <name evidence="2" type="ORF">UFOPK2362_00446</name>
</gene>